<evidence type="ECO:0008006" key="5">
    <source>
        <dbReference type="Google" id="ProtNLM"/>
    </source>
</evidence>
<protein>
    <recommendedName>
        <fullName evidence="5">Alkaline shock response membrane anchor protein AmaP</fullName>
    </recommendedName>
</protein>
<dbReference type="EMBL" id="JACHJL010000002">
    <property type="protein sequence ID" value="MBB5933779.1"/>
    <property type="molecule type" value="Genomic_DNA"/>
</dbReference>
<reference evidence="3 4" key="1">
    <citation type="submission" date="2020-08" db="EMBL/GenBank/DDBJ databases">
        <title>Genomic Encyclopedia of Type Strains, Phase III (KMG-III): the genomes of soil and plant-associated and newly described type strains.</title>
        <authorList>
            <person name="Whitman W."/>
        </authorList>
    </citation>
    <scope>NUCLEOTIDE SEQUENCE [LARGE SCALE GENOMIC DNA]</scope>
    <source>
        <strain evidence="3 4">CECT 8305</strain>
    </source>
</reference>
<proteinExistence type="predicted"/>
<keyword evidence="2" id="KW-0812">Transmembrane</keyword>
<keyword evidence="2" id="KW-1133">Transmembrane helix</keyword>
<organism evidence="3 4">
    <name type="scientific">Streptomyces zagrosensis</name>
    <dbReference type="NCBI Taxonomy" id="1042984"/>
    <lineage>
        <taxon>Bacteria</taxon>
        <taxon>Bacillati</taxon>
        <taxon>Actinomycetota</taxon>
        <taxon>Actinomycetes</taxon>
        <taxon>Kitasatosporales</taxon>
        <taxon>Streptomycetaceae</taxon>
        <taxon>Streptomyces</taxon>
    </lineage>
</organism>
<dbReference type="Proteomes" id="UP000588098">
    <property type="component" value="Unassembled WGS sequence"/>
</dbReference>
<name>A0A7W9UXJ5_9ACTN</name>
<feature type="region of interest" description="Disordered" evidence="1">
    <location>
        <begin position="101"/>
        <end position="124"/>
    </location>
</feature>
<keyword evidence="2" id="KW-0472">Membrane</keyword>
<dbReference type="AlphaFoldDB" id="A0A7W9UXJ5"/>
<evidence type="ECO:0000256" key="2">
    <source>
        <dbReference type="SAM" id="Phobius"/>
    </source>
</evidence>
<dbReference type="RefSeq" id="WP_184569119.1">
    <property type="nucleotide sequence ID" value="NZ_JACHJL010000002.1"/>
</dbReference>
<sequence>MGGNPVRHWLNRAVLALLGLAGLVGGGWTTGTSLDARGELPFALPPWWPRWHPRTELTDWLESTELRDQGWWPAAVLGCLTVGLLVLAYWLLVQTGPREPRRLALPGPASGTERSTGTAARAPRPSLRTAALSHAMAAQAADVPGVRRARVRLTGGPRRPRARLTVILDTGADPRAVLTALCTGPIADAQRCAGLDDLRSGLRLRVAPHGTRRTR</sequence>
<keyword evidence="4" id="KW-1185">Reference proteome</keyword>
<evidence type="ECO:0000313" key="3">
    <source>
        <dbReference type="EMBL" id="MBB5933779.1"/>
    </source>
</evidence>
<evidence type="ECO:0000313" key="4">
    <source>
        <dbReference type="Proteomes" id="UP000588098"/>
    </source>
</evidence>
<comment type="caution">
    <text evidence="3">The sequence shown here is derived from an EMBL/GenBank/DDBJ whole genome shotgun (WGS) entry which is preliminary data.</text>
</comment>
<gene>
    <name evidence="3" type="ORF">FHS42_000805</name>
</gene>
<accession>A0A7W9UXJ5</accession>
<feature type="transmembrane region" description="Helical" evidence="2">
    <location>
        <begin position="70"/>
        <end position="92"/>
    </location>
</feature>
<evidence type="ECO:0000256" key="1">
    <source>
        <dbReference type="SAM" id="MobiDB-lite"/>
    </source>
</evidence>